<dbReference type="Gene3D" id="1.20.1250.20">
    <property type="entry name" value="MFS general substrate transporter like domains"/>
    <property type="match status" value="1"/>
</dbReference>
<dbReference type="Proteomes" id="UP000177042">
    <property type="component" value="Unassembled WGS sequence"/>
</dbReference>
<keyword evidence="6 7" id="KW-0472">Membrane</keyword>
<keyword evidence="5 7" id="KW-1133">Transmembrane helix</keyword>
<evidence type="ECO:0000256" key="3">
    <source>
        <dbReference type="ARBA" id="ARBA00022475"/>
    </source>
</evidence>
<feature type="transmembrane region" description="Helical" evidence="7">
    <location>
        <begin position="350"/>
        <end position="369"/>
    </location>
</feature>
<dbReference type="CDD" id="cd06173">
    <property type="entry name" value="MFS_MefA_like"/>
    <property type="match status" value="1"/>
</dbReference>
<dbReference type="GO" id="GO:0022857">
    <property type="term" value="F:transmembrane transporter activity"/>
    <property type="evidence" value="ECO:0007669"/>
    <property type="project" value="InterPro"/>
</dbReference>
<feature type="transmembrane region" description="Helical" evidence="7">
    <location>
        <begin position="183"/>
        <end position="202"/>
    </location>
</feature>
<feature type="transmembrane region" description="Helical" evidence="7">
    <location>
        <begin position="319"/>
        <end position="338"/>
    </location>
</feature>
<accession>A0A1F5JCZ8</accession>
<dbReference type="InterPro" id="IPR020846">
    <property type="entry name" value="MFS_dom"/>
</dbReference>
<evidence type="ECO:0000256" key="1">
    <source>
        <dbReference type="ARBA" id="ARBA00004651"/>
    </source>
</evidence>
<feature type="transmembrane region" description="Helical" evidence="7">
    <location>
        <begin position="267"/>
        <end position="287"/>
    </location>
</feature>
<feature type="transmembrane region" description="Helical" evidence="7">
    <location>
        <begin position="384"/>
        <end position="403"/>
    </location>
</feature>
<comment type="caution">
    <text evidence="9">The sequence shown here is derived from an EMBL/GenBank/DDBJ whole genome shotgun (WGS) entry which is preliminary data.</text>
</comment>
<feature type="transmembrane region" description="Helical" evidence="7">
    <location>
        <begin position="294"/>
        <end position="313"/>
    </location>
</feature>
<feature type="transmembrane region" description="Helical" evidence="7">
    <location>
        <begin position="25"/>
        <end position="49"/>
    </location>
</feature>
<keyword evidence="3" id="KW-1003">Cell membrane</keyword>
<dbReference type="PROSITE" id="PS50850">
    <property type="entry name" value="MFS"/>
    <property type="match status" value="1"/>
</dbReference>
<evidence type="ECO:0000313" key="9">
    <source>
        <dbReference type="EMBL" id="OGE26483.1"/>
    </source>
</evidence>
<evidence type="ECO:0000256" key="5">
    <source>
        <dbReference type="ARBA" id="ARBA00022989"/>
    </source>
</evidence>
<proteinExistence type="predicted"/>
<dbReference type="Pfam" id="PF05977">
    <property type="entry name" value="MFS_3"/>
    <property type="match status" value="1"/>
</dbReference>
<evidence type="ECO:0000256" key="2">
    <source>
        <dbReference type="ARBA" id="ARBA00022448"/>
    </source>
</evidence>
<evidence type="ECO:0000313" key="10">
    <source>
        <dbReference type="Proteomes" id="UP000177042"/>
    </source>
</evidence>
<evidence type="ECO:0000256" key="6">
    <source>
        <dbReference type="ARBA" id="ARBA00023136"/>
    </source>
</evidence>
<evidence type="ECO:0000259" key="8">
    <source>
        <dbReference type="PROSITE" id="PS50850"/>
    </source>
</evidence>
<feature type="transmembrane region" description="Helical" evidence="7">
    <location>
        <begin position="55"/>
        <end position="76"/>
    </location>
</feature>
<organism evidence="9 10">
    <name type="scientific">Candidatus Daviesbacteria bacterium RIFCSPHIGHO2_02_FULL_39_12</name>
    <dbReference type="NCBI Taxonomy" id="1797770"/>
    <lineage>
        <taxon>Bacteria</taxon>
        <taxon>Candidatus Daviesiibacteriota</taxon>
    </lineage>
</organism>
<name>A0A1F5JCZ8_9BACT</name>
<feature type="transmembrane region" description="Helical" evidence="7">
    <location>
        <begin position="233"/>
        <end position="255"/>
    </location>
</feature>
<comment type="subcellular location">
    <subcellularLocation>
        <location evidence="1">Cell membrane</location>
        <topology evidence="1">Multi-pass membrane protein</topology>
    </subcellularLocation>
</comment>
<sequence>MDRNSRYLKRLFAVFPVLNNKNYRLYFLGQLVSLIGTWLQIVAQGWLVLQLTNSPFLVGLVAAIGSLPTLLFSLFGGVIIDRFPKKQILMLTQISSMTLAFILGILTVFDLITVWQIGILAFLLGVVNALDIPTRQAFVPEMVIKNELPSAISLNAGTFNAARVIGPGLAGFLIAIMGTGGAFILNGISYIAVIIALILIQVEDKVFKTDLHPLAAIKEGISYSFTHPIIRTLLIFVGVVSVFGWSYTTIMPVIAQNTFHQGATGLGYLYAAAGLGALMATFVVSIFANKFSPLFFIIGGNSLFAMSLILFTFTTNFNLALILLFFAGLGLLTEYAMMNTTVQHLVADSVRGRVMSIYVLMFLGLSPLGNFEIGYLSEKFGTEIAIRIGAIIVFLFGTLVFFYRKRISTQYAEYNQKNHLI</sequence>
<keyword evidence="2" id="KW-0813">Transport</keyword>
<dbReference type="PANTHER" id="PTHR23513">
    <property type="entry name" value="INTEGRAL MEMBRANE EFFLUX PROTEIN-RELATED"/>
    <property type="match status" value="1"/>
</dbReference>
<keyword evidence="4 7" id="KW-0812">Transmembrane</keyword>
<feature type="domain" description="Major facilitator superfamily (MFS) profile" evidence="8">
    <location>
        <begin position="22"/>
        <end position="408"/>
    </location>
</feature>
<gene>
    <name evidence="9" type="ORF">A3C26_00535</name>
</gene>
<evidence type="ECO:0000256" key="4">
    <source>
        <dbReference type="ARBA" id="ARBA00022692"/>
    </source>
</evidence>
<feature type="transmembrane region" description="Helical" evidence="7">
    <location>
        <begin position="112"/>
        <end position="130"/>
    </location>
</feature>
<dbReference type="InterPro" id="IPR010290">
    <property type="entry name" value="TM_effector"/>
</dbReference>
<dbReference type="EMBL" id="MFCX01000009">
    <property type="protein sequence ID" value="OGE26483.1"/>
    <property type="molecule type" value="Genomic_DNA"/>
</dbReference>
<dbReference type="PANTHER" id="PTHR23513:SF11">
    <property type="entry name" value="STAPHYLOFERRIN A TRANSPORTER"/>
    <property type="match status" value="1"/>
</dbReference>
<reference evidence="9 10" key="1">
    <citation type="journal article" date="2016" name="Nat. Commun.">
        <title>Thousands of microbial genomes shed light on interconnected biogeochemical processes in an aquifer system.</title>
        <authorList>
            <person name="Anantharaman K."/>
            <person name="Brown C.T."/>
            <person name="Hug L.A."/>
            <person name="Sharon I."/>
            <person name="Castelle C.J."/>
            <person name="Probst A.J."/>
            <person name="Thomas B.C."/>
            <person name="Singh A."/>
            <person name="Wilkins M.J."/>
            <person name="Karaoz U."/>
            <person name="Brodie E.L."/>
            <person name="Williams K.H."/>
            <person name="Hubbard S.S."/>
            <person name="Banfield J.F."/>
        </authorList>
    </citation>
    <scope>NUCLEOTIDE SEQUENCE [LARGE SCALE GENOMIC DNA]</scope>
</reference>
<dbReference type="AlphaFoldDB" id="A0A1F5JCZ8"/>
<dbReference type="SUPFAM" id="SSF103473">
    <property type="entry name" value="MFS general substrate transporter"/>
    <property type="match status" value="1"/>
</dbReference>
<protein>
    <submittedName>
        <fullName evidence="9">MFS transporter</fullName>
    </submittedName>
</protein>
<evidence type="ECO:0000256" key="7">
    <source>
        <dbReference type="SAM" id="Phobius"/>
    </source>
</evidence>
<dbReference type="GO" id="GO:0005886">
    <property type="term" value="C:plasma membrane"/>
    <property type="evidence" value="ECO:0007669"/>
    <property type="project" value="UniProtKB-SubCell"/>
</dbReference>
<dbReference type="InterPro" id="IPR036259">
    <property type="entry name" value="MFS_trans_sf"/>
</dbReference>